<feature type="compositionally biased region" description="Low complexity" evidence="1">
    <location>
        <begin position="275"/>
        <end position="287"/>
    </location>
</feature>
<reference evidence="3" key="1">
    <citation type="submission" date="2025-08" db="UniProtKB">
        <authorList>
            <consortium name="RefSeq"/>
        </authorList>
    </citation>
    <scope>IDENTIFICATION</scope>
    <source>
        <tissue evidence="3">Blood</tissue>
    </source>
</reference>
<feature type="region of interest" description="Disordered" evidence="1">
    <location>
        <begin position="1"/>
        <end position="31"/>
    </location>
</feature>
<organism evidence="2 3">
    <name type="scientific">Acinonyx jubatus</name>
    <name type="common">Cheetah</name>
    <dbReference type="NCBI Taxonomy" id="32536"/>
    <lineage>
        <taxon>Eukaryota</taxon>
        <taxon>Metazoa</taxon>
        <taxon>Chordata</taxon>
        <taxon>Craniata</taxon>
        <taxon>Vertebrata</taxon>
        <taxon>Euteleostomi</taxon>
        <taxon>Mammalia</taxon>
        <taxon>Eutheria</taxon>
        <taxon>Laurasiatheria</taxon>
        <taxon>Carnivora</taxon>
        <taxon>Feliformia</taxon>
        <taxon>Felidae</taxon>
        <taxon>Felinae</taxon>
        <taxon>Acinonyx</taxon>
    </lineage>
</organism>
<accession>A0A6J1Y5Q4</accession>
<feature type="region of interest" description="Disordered" evidence="1">
    <location>
        <begin position="80"/>
        <end position="152"/>
    </location>
</feature>
<evidence type="ECO:0000313" key="3">
    <source>
        <dbReference type="RefSeq" id="XP_026900261.1"/>
    </source>
</evidence>
<dbReference type="KEGG" id="aju:113595240"/>
<dbReference type="RefSeq" id="XP_026900261.1">
    <property type="nucleotide sequence ID" value="XM_027044460.2"/>
</dbReference>
<feature type="compositionally biased region" description="Basic residues" evidence="1">
    <location>
        <begin position="100"/>
        <end position="112"/>
    </location>
</feature>
<dbReference type="GeneID" id="113595240"/>
<protein>
    <submittedName>
        <fullName evidence="3">Collagen alpha-1(I) chain-like</fullName>
    </submittedName>
</protein>
<feature type="region of interest" description="Disordered" evidence="1">
    <location>
        <begin position="385"/>
        <end position="435"/>
    </location>
</feature>
<gene>
    <name evidence="3" type="primary">LOC113595240</name>
</gene>
<feature type="region of interest" description="Disordered" evidence="1">
    <location>
        <begin position="454"/>
        <end position="533"/>
    </location>
</feature>
<feature type="compositionally biased region" description="Low complexity" evidence="1">
    <location>
        <begin position="405"/>
        <end position="418"/>
    </location>
</feature>
<evidence type="ECO:0000256" key="1">
    <source>
        <dbReference type="SAM" id="MobiDB-lite"/>
    </source>
</evidence>
<name>A0A6J1Y5Q4_ACIJB</name>
<feature type="region of interest" description="Disordered" evidence="1">
    <location>
        <begin position="260"/>
        <end position="319"/>
    </location>
</feature>
<dbReference type="AlphaFoldDB" id="A0A6J1Y5Q4"/>
<proteinExistence type="predicted"/>
<dbReference type="Proteomes" id="UP001652583">
    <property type="component" value="Chromosome E2"/>
</dbReference>
<sequence>MVARGARTKRGPGPLGRPAQRRPRAPARIGGWAGLGPRCLPRCAALRVRLLICSAAAAAAAAAARSQTPGTVRGVGKKLEEFARGEGPRRHRPPNPYAYSRRRPGPGRKRPLRYPSVQQRSAPPWPRRSALHVGTQRRRRPSPDVALAPQLAGANGTRLRTELWGSRTAEPFPEVFNPRDEVKVIHSHREEKQVHGKLIWERHARTNVPHTKASPSFRLLPTFPAHKALRSLAVGALSTRPRVWQCTERVSLAHVWCTQQRSLDSHPGPRGPTYAQGPRGPPGSRAAPRTESEHLATRPTSRPLLAQPHGARASPSRGAAVALGLPAEAHLQSFSPSTEIPGLQRGRRSLRFLQTPRRTLPPLPPPALGLQQPCRHPECVAWRPHPEGFASGQNPDPGHPRRRGPAASRAAPERAAAPHQPPGPRSRSLRPEKRRENFGRNFANFALGEGEAARPAAAAAGRDAQSGPQVRPGHPGACRAAQGGVRGRLAAPGTPLRPRASPTWPWAPRLRAARDSQSPGWPGSKTWPSTQVI</sequence>
<feature type="compositionally biased region" description="Low complexity" evidence="1">
    <location>
        <begin position="454"/>
        <end position="464"/>
    </location>
</feature>
<evidence type="ECO:0000313" key="2">
    <source>
        <dbReference type="Proteomes" id="UP001652583"/>
    </source>
</evidence>
<keyword evidence="2" id="KW-1185">Reference proteome</keyword>
<feature type="compositionally biased region" description="Basic residues" evidence="1">
    <location>
        <begin position="1"/>
        <end position="10"/>
    </location>
</feature>